<dbReference type="Proteomes" id="UP000693946">
    <property type="component" value="Linkage Group LG10"/>
</dbReference>
<dbReference type="EMBL" id="JAGKHQ010000002">
    <property type="protein sequence ID" value="KAG7522585.1"/>
    <property type="molecule type" value="Genomic_DNA"/>
</dbReference>
<protein>
    <submittedName>
        <fullName evidence="2">Uncharacterized protein</fullName>
    </submittedName>
</protein>
<reference evidence="2 3" key="1">
    <citation type="journal article" date="2021" name="Sci. Rep.">
        <title>Chromosome anchoring in Senegalese sole (Solea senegalensis) reveals sex-associated markers and genome rearrangements in flatfish.</title>
        <authorList>
            <person name="Guerrero-Cozar I."/>
            <person name="Gomez-Garrido J."/>
            <person name="Berbel C."/>
            <person name="Martinez-Blanch J.F."/>
            <person name="Alioto T."/>
            <person name="Claros M.G."/>
            <person name="Gagnaire P.A."/>
            <person name="Manchado M."/>
        </authorList>
    </citation>
    <scope>NUCLEOTIDE SEQUENCE [LARGE SCALE GENOMIC DNA]</scope>
    <source>
        <strain evidence="2">Sse05_10M</strain>
    </source>
</reference>
<gene>
    <name evidence="2" type="ORF">JOB18_026159</name>
</gene>
<keyword evidence="3" id="KW-1185">Reference proteome</keyword>
<evidence type="ECO:0000256" key="1">
    <source>
        <dbReference type="SAM" id="MobiDB-lite"/>
    </source>
</evidence>
<accession>A0AAV6SZQ5</accession>
<proteinExistence type="predicted"/>
<evidence type="ECO:0000313" key="3">
    <source>
        <dbReference type="Proteomes" id="UP000693946"/>
    </source>
</evidence>
<sequence>MCAINTVPNIWTVPRLGLRDIQLVEIACARGALPLPALNVLSKYAVFSGSACRRRVTERLDCRCQRRAVGGEQMSCRGEPGRTSTGDWLTLRR</sequence>
<comment type="caution">
    <text evidence="2">The sequence shown here is derived from an EMBL/GenBank/DDBJ whole genome shotgun (WGS) entry which is preliminary data.</text>
</comment>
<evidence type="ECO:0000313" key="2">
    <source>
        <dbReference type="EMBL" id="KAG7522585.1"/>
    </source>
</evidence>
<dbReference type="AlphaFoldDB" id="A0AAV6SZQ5"/>
<organism evidence="2 3">
    <name type="scientific">Solea senegalensis</name>
    <name type="common">Senegalese sole</name>
    <dbReference type="NCBI Taxonomy" id="28829"/>
    <lineage>
        <taxon>Eukaryota</taxon>
        <taxon>Metazoa</taxon>
        <taxon>Chordata</taxon>
        <taxon>Craniata</taxon>
        <taxon>Vertebrata</taxon>
        <taxon>Euteleostomi</taxon>
        <taxon>Actinopterygii</taxon>
        <taxon>Neopterygii</taxon>
        <taxon>Teleostei</taxon>
        <taxon>Neoteleostei</taxon>
        <taxon>Acanthomorphata</taxon>
        <taxon>Carangaria</taxon>
        <taxon>Pleuronectiformes</taxon>
        <taxon>Pleuronectoidei</taxon>
        <taxon>Soleidae</taxon>
        <taxon>Solea</taxon>
    </lineage>
</organism>
<feature type="region of interest" description="Disordered" evidence="1">
    <location>
        <begin position="73"/>
        <end position="93"/>
    </location>
</feature>
<name>A0AAV6SZQ5_SOLSE</name>